<feature type="transmembrane region" description="Helical" evidence="6">
    <location>
        <begin position="194"/>
        <end position="214"/>
    </location>
</feature>
<keyword evidence="4 6" id="KW-1133">Transmembrane helix</keyword>
<dbReference type="PATRIC" id="fig|1121305.3.peg.1824"/>
<gene>
    <name evidence="8" type="ORF">CLCOL_18220</name>
</gene>
<evidence type="ECO:0000256" key="2">
    <source>
        <dbReference type="ARBA" id="ARBA00022475"/>
    </source>
</evidence>
<evidence type="ECO:0000313" key="8">
    <source>
        <dbReference type="EMBL" id="KYH28561.1"/>
    </source>
</evidence>
<proteinExistence type="predicted"/>
<dbReference type="InterPro" id="IPR052159">
    <property type="entry name" value="Competence_DNA_uptake"/>
</dbReference>
<comment type="caution">
    <text evidence="8">The sequence shown here is derived from an EMBL/GenBank/DDBJ whole genome shotgun (WGS) entry which is preliminary data.</text>
</comment>
<reference evidence="8 9" key="1">
    <citation type="submission" date="2016-02" db="EMBL/GenBank/DDBJ databases">
        <title>Genome sequence of Clostridium colicanis DSM 13634.</title>
        <authorList>
            <person name="Poehlein A."/>
            <person name="Daniel R."/>
        </authorList>
    </citation>
    <scope>NUCLEOTIDE SEQUENCE [LARGE SCALE GENOMIC DNA]</scope>
    <source>
        <strain evidence="8 9">DSM 13634</strain>
    </source>
</reference>
<keyword evidence="2" id="KW-1003">Cell membrane</keyword>
<evidence type="ECO:0000313" key="9">
    <source>
        <dbReference type="Proteomes" id="UP000075374"/>
    </source>
</evidence>
<dbReference type="PANTHER" id="PTHR30619">
    <property type="entry name" value="DNA INTERNALIZATION/COMPETENCE PROTEIN COMEC/REC2"/>
    <property type="match status" value="1"/>
</dbReference>
<sequence>MKMKRPLTYYALAVYIACLNLMFLQINIIFAILMTIIFVAVIFFTQNIKGFILILCFFIIGCLSFFIYFNVDIGGSAKFRIIEKSRGSYIGDYRGRKVILYGNLSNIELGEKIVVKGNFSDDKDYSKGVIGKYKIKSCSKGRTDFLKKVYDFKEKLYYKYSKVLGDKNAGVIMAACYGDTKYLNFQIKEEINKLGISHIISVSGFHLAIVYKLLEKVLGIKLGLVGSFLYMIFTGAEAATIRSYVMILILKLSKVFYKNYDGLSSLSLSAIIIFIIKPYYVLDIGCTLSFLATLGIIIYNGKIQRALYMLPKELNENLSVTLSAQIFAMPYTMCTIENISMFFIPGNLMLAPLYSFVVLLGTLGIIFVKFDMLFRIITSLLYSTMISIEGGTYLLLKIAPSLSEYNYFYGIVMLAMFMSYVFIKHGYKELMYFPAALMCFIIMYNMV</sequence>
<keyword evidence="9" id="KW-1185">Reference proteome</keyword>
<keyword evidence="5 6" id="KW-0472">Membrane</keyword>
<keyword evidence="3 6" id="KW-0812">Transmembrane</keyword>
<protein>
    <submittedName>
        <fullName evidence="8">ComEC family competence protein</fullName>
    </submittedName>
</protein>
<dbReference type="PANTHER" id="PTHR30619:SF1">
    <property type="entry name" value="RECOMBINATION PROTEIN 2"/>
    <property type="match status" value="1"/>
</dbReference>
<evidence type="ECO:0000256" key="5">
    <source>
        <dbReference type="ARBA" id="ARBA00023136"/>
    </source>
</evidence>
<feature type="domain" description="ComEC/Rec2-related protein" evidence="7">
    <location>
        <begin position="177"/>
        <end position="401"/>
    </location>
</feature>
<feature type="transmembrane region" description="Helical" evidence="6">
    <location>
        <begin position="350"/>
        <end position="368"/>
    </location>
</feature>
<evidence type="ECO:0000256" key="6">
    <source>
        <dbReference type="SAM" id="Phobius"/>
    </source>
</evidence>
<name>A0A151ALR3_9CLOT</name>
<comment type="subcellular location">
    <subcellularLocation>
        <location evidence="1">Cell membrane</location>
        <topology evidence="1">Multi-pass membrane protein</topology>
    </subcellularLocation>
</comment>
<feature type="transmembrane region" description="Helical" evidence="6">
    <location>
        <begin position="405"/>
        <end position="423"/>
    </location>
</feature>
<feature type="transmembrane region" description="Helical" evidence="6">
    <location>
        <begin position="220"/>
        <end position="239"/>
    </location>
</feature>
<dbReference type="NCBIfam" id="TIGR00360">
    <property type="entry name" value="ComEC_N-term"/>
    <property type="match status" value="1"/>
</dbReference>
<dbReference type="AlphaFoldDB" id="A0A151ALR3"/>
<organism evidence="8 9">
    <name type="scientific">Clostridium colicanis DSM 13634</name>
    <dbReference type="NCBI Taxonomy" id="1121305"/>
    <lineage>
        <taxon>Bacteria</taxon>
        <taxon>Bacillati</taxon>
        <taxon>Bacillota</taxon>
        <taxon>Clostridia</taxon>
        <taxon>Eubacteriales</taxon>
        <taxon>Clostridiaceae</taxon>
        <taxon>Clostridium</taxon>
    </lineage>
</organism>
<evidence type="ECO:0000256" key="4">
    <source>
        <dbReference type="ARBA" id="ARBA00022989"/>
    </source>
</evidence>
<dbReference type="Pfam" id="PF03772">
    <property type="entry name" value="Competence"/>
    <property type="match status" value="1"/>
</dbReference>
<dbReference type="EMBL" id="LTBB01000009">
    <property type="protein sequence ID" value="KYH28561.1"/>
    <property type="molecule type" value="Genomic_DNA"/>
</dbReference>
<dbReference type="STRING" id="1121305.CLCOL_18220"/>
<dbReference type="InterPro" id="IPR004477">
    <property type="entry name" value="ComEC_N"/>
</dbReference>
<dbReference type="Proteomes" id="UP000075374">
    <property type="component" value="Unassembled WGS sequence"/>
</dbReference>
<feature type="transmembrane region" description="Helical" evidence="6">
    <location>
        <begin position="51"/>
        <end position="71"/>
    </location>
</feature>
<feature type="transmembrane region" description="Helical" evidence="6">
    <location>
        <begin position="380"/>
        <end position="399"/>
    </location>
</feature>
<evidence type="ECO:0000256" key="3">
    <source>
        <dbReference type="ARBA" id="ARBA00022692"/>
    </source>
</evidence>
<accession>A0A151ALR3</accession>
<feature type="transmembrane region" description="Helical" evidence="6">
    <location>
        <begin position="260"/>
        <end position="276"/>
    </location>
</feature>
<evidence type="ECO:0000256" key="1">
    <source>
        <dbReference type="ARBA" id="ARBA00004651"/>
    </source>
</evidence>
<feature type="transmembrane region" description="Helical" evidence="6">
    <location>
        <begin position="322"/>
        <end position="344"/>
    </location>
</feature>
<feature type="transmembrane region" description="Helical" evidence="6">
    <location>
        <begin position="12"/>
        <end position="45"/>
    </location>
</feature>
<feature type="transmembrane region" description="Helical" evidence="6">
    <location>
        <begin position="282"/>
        <end position="301"/>
    </location>
</feature>
<dbReference type="GO" id="GO:0005886">
    <property type="term" value="C:plasma membrane"/>
    <property type="evidence" value="ECO:0007669"/>
    <property type="project" value="UniProtKB-SubCell"/>
</dbReference>
<feature type="transmembrane region" description="Helical" evidence="6">
    <location>
        <begin position="430"/>
        <end position="446"/>
    </location>
</feature>
<evidence type="ECO:0000259" key="7">
    <source>
        <dbReference type="Pfam" id="PF03772"/>
    </source>
</evidence>